<name>A0A5C0UH42_9PROT</name>
<comment type="cofactor">
    <cofactor evidence="6">
        <name>Zn(2+)</name>
        <dbReference type="ChEBI" id="CHEBI:29105"/>
    </cofactor>
    <text evidence="6">Binds 1 zinc ion per subunit.</text>
</comment>
<protein>
    <submittedName>
        <fullName evidence="8">M48 family metalloprotease</fullName>
    </submittedName>
</protein>
<evidence type="ECO:0000256" key="6">
    <source>
        <dbReference type="RuleBase" id="RU003983"/>
    </source>
</evidence>
<dbReference type="GO" id="GO:0046872">
    <property type="term" value="F:metal ion binding"/>
    <property type="evidence" value="ECO:0007669"/>
    <property type="project" value="UniProtKB-KW"/>
</dbReference>
<dbReference type="InterPro" id="IPR001915">
    <property type="entry name" value="Peptidase_M48"/>
</dbReference>
<dbReference type="Gene3D" id="3.30.2010.10">
    <property type="entry name" value="Metalloproteases ('zincins'), catalytic domain"/>
    <property type="match status" value="1"/>
</dbReference>
<comment type="similarity">
    <text evidence="6">Belongs to the peptidase M48 family.</text>
</comment>
<keyword evidence="3 6" id="KW-0378">Hydrolase</keyword>
<dbReference type="OrthoDB" id="9814887at2"/>
<reference evidence="8 9" key="1">
    <citation type="submission" date="2019-08" db="EMBL/GenBank/DDBJ databases">
        <title>Highly reduced genomes of protist endosymbionts show evolutionary convergence.</title>
        <authorList>
            <person name="George E."/>
            <person name="Husnik F."/>
            <person name="Tashyreva D."/>
            <person name="Prokopchuk G."/>
            <person name="Horak A."/>
            <person name="Kwong W.K."/>
            <person name="Lukes J."/>
            <person name="Keeling P.J."/>
        </authorList>
    </citation>
    <scope>NUCLEOTIDE SEQUENCE [LARGE SCALE GENOMIC DNA]</scope>
    <source>
        <strain evidence="8">1604LC</strain>
    </source>
</reference>
<evidence type="ECO:0000256" key="2">
    <source>
        <dbReference type="ARBA" id="ARBA00022723"/>
    </source>
</evidence>
<keyword evidence="2" id="KW-0479">Metal-binding</keyword>
<keyword evidence="4 6" id="KW-0862">Zinc</keyword>
<feature type="domain" description="Peptidase M48" evidence="7">
    <location>
        <begin position="53"/>
        <end position="210"/>
    </location>
</feature>
<dbReference type="Proteomes" id="UP000325004">
    <property type="component" value="Chromosome"/>
</dbReference>
<dbReference type="GO" id="GO:0016020">
    <property type="term" value="C:membrane"/>
    <property type="evidence" value="ECO:0007669"/>
    <property type="project" value="TreeGrafter"/>
</dbReference>
<sequence length="432" mass="50999">MIKKYNLVMVKKMIYALILIFNITPNINMNATTFVTDIEFDVTLRKIIKKIDPHLKYELFIIKSNEENAFTTIDKNGNTIIAVYTGLIKSLTAEEFTGVLCHEIGHIKHKHVINFIYVLNKQKASLNALSLLSIIPYINIISLILLSAEFNNLMIYSQQNEIDADLYAFKRLNQLKWPVKGLIDLFEKWSYKENKNYFSSHPWSSSRKAMAEKFIVKSNILPANIEKSYKSIKSRISKELYENGNPKFIPSNNYEKIWNNYLNHKYDLNLLQEITESKYQNKSSKDTSQNHKNNYYRNEYILLVLKAKILLKQGKYQNAIDAMHKVYEQTQSSEALFYEILWKSHYTKNIKLHEIQNYQQSNPSDMRIWNLFAYYYAKKNDRSAFYYYKSEASLAKNDMRKAKYYLNRALKITKQNSPFNIKIQDLKNAILK</sequence>
<dbReference type="EMBL" id="CP043316">
    <property type="protein sequence ID" value="QEK38622.1"/>
    <property type="molecule type" value="Genomic_DNA"/>
</dbReference>
<dbReference type="InterPro" id="IPR011990">
    <property type="entry name" value="TPR-like_helical_dom_sf"/>
</dbReference>
<gene>
    <name evidence="8" type="ORF">FZC34_01725</name>
</gene>
<keyword evidence="5 6" id="KW-0482">Metalloprotease</keyword>
<dbReference type="Pfam" id="PF01435">
    <property type="entry name" value="Peptidase_M48"/>
    <property type="match status" value="1"/>
</dbReference>
<evidence type="ECO:0000259" key="7">
    <source>
        <dbReference type="Pfam" id="PF01435"/>
    </source>
</evidence>
<evidence type="ECO:0000256" key="3">
    <source>
        <dbReference type="ARBA" id="ARBA00022801"/>
    </source>
</evidence>
<evidence type="ECO:0000313" key="9">
    <source>
        <dbReference type="Proteomes" id="UP000325004"/>
    </source>
</evidence>
<dbReference type="GO" id="GO:0051603">
    <property type="term" value="P:proteolysis involved in protein catabolic process"/>
    <property type="evidence" value="ECO:0007669"/>
    <property type="project" value="TreeGrafter"/>
</dbReference>
<accession>A0A5C0UH42</accession>
<dbReference type="GO" id="GO:0004222">
    <property type="term" value="F:metalloendopeptidase activity"/>
    <property type="evidence" value="ECO:0007669"/>
    <property type="project" value="InterPro"/>
</dbReference>
<keyword evidence="9" id="KW-1185">Reference proteome</keyword>
<keyword evidence="1 6" id="KW-0645">Protease</keyword>
<evidence type="ECO:0000256" key="4">
    <source>
        <dbReference type="ARBA" id="ARBA00022833"/>
    </source>
</evidence>
<organism evidence="8 9">
    <name type="scientific">Candidatus Cytomitobacter primus</name>
    <dbReference type="NCBI Taxonomy" id="2066024"/>
    <lineage>
        <taxon>Bacteria</taxon>
        <taxon>Pseudomonadati</taxon>
        <taxon>Pseudomonadota</taxon>
        <taxon>Alphaproteobacteria</taxon>
        <taxon>Holosporales</taxon>
        <taxon>Holosporaceae</taxon>
        <taxon>Candidatus Cytomitobacter</taxon>
    </lineage>
</organism>
<dbReference type="PANTHER" id="PTHR22726">
    <property type="entry name" value="METALLOENDOPEPTIDASE OMA1"/>
    <property type="match status" value="1"/>
</dbReference>
<dbReference type="InterPro" id="IPR051156">
    <property type="entry name" value="Mito/Outer_Membr_Metalloprot"/>
</dbReference>
<evidence type="ECO:0000256" key="5">
    <source>
        <dbReference type="ARBA" id="ARBA00023049"/>
    </source>
</evidence>
<dbReference type="AlphaFoldDB" id="A0A5C0UH42"/>
<evidence type="ECO:0000256" key="1">
    <source>
        <dbReference type="ARBA" id="ARBA00022670"/>
    </source>
</evidence>
<proteinExistence type="inferred from homology"/>
<dbReference type="KEGG" id="cpri:FZC34_01725"/>
<dbReference type="SUPFAM" id="SSF48452">
    <property type="entry name" value="TPR-like"/>
    <property type="match status" value="1"/>
</dbReference>
<dbReference type="PANTHER" id="PTHR22726:SF1">
    <property type="entry name" value="METALLOENDOPEPTIDASE OMA1, MITOCHONDRIAL"/>
    <property type="match status" value="1"/>
</dbReference>
<evidence type="ECO:0000313" key="8">
    <source>
        <dbReference type="EMBL" id="QEK38622.1"/>
    </source>
</evidence>